<dbReference type="SUPFAM" id="SSF160113">
    <property type="entry name" value="YegP-like"/>
    <property type="match status" value="2"/>
</dbReference>
<protein>
    <submittedName>
        <fullName evidence="1">Uncharacterized protein YegP (UPF0339 family)</fullName>
    </submittedName>
</protein>
<reference evidence="1 2" key="1">
    <citation type="submission" date="2023-07" db="EMBL/GenBank/DDBJ databases">
        <title>Sorghum-associated microbial communities from plants grown in Nebraska, USA.</title>
        <authorList>
            <person name="Schachtman D."/>
        </authorList>
    </citation>
    <scope>NUCLEOTIDE SEQUENCE [LARGE SCALE GENOMIC DNA]</scope>
    <source>
        <strain evidence="1 2">3773</strain>
    </source>
</reference>
<evidence type="ECO:0000313" key="2">
    <source>
        <dbReference type="Proteomes" id="UP001255185"/>
    </source>
</evidence>
<dbReference type="Gene3D" id="2.30.29.80">
    <property type="match status" value="1"/>
</dbReference>
<keyword evidence="2" id="KW-1185">Reference proteome</keyword>
<dbReference type="Proteomes" id="UP001255185">
    <property type="component" value="Unassembled WGS sequence"/>
</dbReference>
<proteinExistence type="predicted"/>
<name>A0ABU1TK65_9FLAO</name>
<sequence length="116" mass="13348">MGAFVITKKDEDHYKFVYTSRKGKIVFSSATYELKMDIEDDIALIKENAETAFCMKFKTSRGQFFYRLIINDKVYATSRKFSTALRLEKGIAEVKLYVPKAETLDFSGADIFADQE</sequence>
<comment type="caution">
    <text evidence="1">The sequence shown here is derived from an EMBL/GenBank/DDBJ whole genome shotgun (WGS) entry which is preliminary data.</text>
</comment>
<dbReference type="RefSeq" id="WP_310023835.1">
    <property type="nucleotide sequence ID" value="NZ_JAVDVI010000001.1"/>
</dbReference>
<evidence type="ECO:0000313" key="1">
    <source>
        <dbReference type="EMBL" id="MDR6966321.1"/>
    </source>
</evidence>
<accession>A0ABU1TK65</accession>
<dbReference type="EMBL" id="JAVDVI010000001">
    <property type="protein sequence ID" value="MDR6966321.1"/>
    <property type="molecule type" value="Genomic_DNA"/>
</dbReference>
<dbReference type="InterPro" id="IPR036913">
    <property type="entry name" value="YegP-like_sf"/>
</dbReference>
<organism evidence="1 2">
    <name type="scientific">Flavobacterium arsenatis</name>
    <dbReference type="NCBI Taxonomy" id="1484332"/>
    <lineage>
        <taxon>Bacteria</taxon>
        <taxon>Pseudomonadati</taxon>
        <taxon>Bacteroidota</taxon>
        <taxon>Flavobacteriia</taxon>
        <taxon>Flavobacteriales</taxon>
        <taxon>Flavobacteriaceae</taxon>
        <taxon>Flavobacterium</taxon>
    </lineage>
</organism>
<gene>
    <name evidence="1" type="ORF">J2X31_000314</name>
</gene>